<dbReference type="Pfam" id="PF01966">
    <property type="entry name" value="HD"/>
    <property type="match status" value="1"/>
</dbReference>
<dbReference type="SUPFAM" id="SSF109604">
    <property type="entry name" value="HD-domain/PDEase-like"/>
    <property type="match status" value="1"/>
</dbReference>
<feature type="domain" description="HD/PDEase" evidence="1">
    <location>
        <begin position="12"/>
        <end position="130"/>
    </location>
</feature>
<organism evidence="2 3">
    <name type="scientific">Kineothrix alysoides</name>
    <dbReference type="NCBI Taxonomy" id="1469948"/>
    <lineage>
        <taxon>Bacteria</taxon>
        <taxon>Bacillati</taxon>
        <taxon>Bacillota</taxon>
        <taxon>Clostridia</taxon>
        <taxon>Lachnospirales</taxon>
        <taxon>Lachnospiraceae</taxon>
        <taxon>Kineothrix</taxon>
    </lineage>
</organism>
<evidence type="ECO:0000313" key="3">
    <source>
        <dbReference type="Proteomes" id="UP000295718"/>
    </source>
</evidence>
<sequence>MLEAHMLSCMKDSAHDKAHIYRVLYEALDIAQTQQDVDYDVLIASCLLHDIGRQEQFEDPALCHARVGAKKAYSFLVEQGFSKEFADKVSSCILTHRYRKDNLPQSIEAKILFDADKVDVTGAIGIARTLVYKGQVSEPLYSTGPEGEILDGTDDACPSFFQEYKYKLEKLYSGFLTERGAEIARQRQEAAVAFYESIRSEVKGSCQKGLDYLDRYVDE</sequence>
<dbReference type="EMBL" id="SLUO01000002">
    <property type="protein sequence ID" value="TCL60652.1"/>
    <property type="molecule type" value="Genomic_DNA"/>
</dbReference>
<keyword evidence="3" id="KW-1185">Reference proteome</keyword>
<accession>A0A4R1R5S9</accession>
<name>A0A4R1R5S9_9FIRM</name>
<comment type="caution">
    <text evidence="2">The sequence shown here is derived from an EMBL/GenBank/DDBJ whole genome shotgun (WGS) entry which is preliminary data.</text>
</comment>
<evidence type="ECO:0000259" key="1">
    <source>
        <dbReference type="SMART" id="SM00471"/>
    </source>
</evidence>
<reference evidence="2 3" key="1">
    <citation type="submission" date="2019-03" db="EMBL/GenBank/DDBJ databases">
        <title>Genomic Encyclopedia of Type Strains, Phase IV (KMG-IV): sequencing the most valuable type-strain genomes for metagenomic binning, comparative biology and taxonomic classification.</title>
        <authorList>
            <person name="Goeker M."/>
        </authorList>
    </citation>
    <scope>NUCLEOTIDE SEQUENCE [LARGE SCALE GENOMIC DNA]</scope>
    <source>
        <strain evidence="2 3">DSM 100556</strain>
    </source>
</reference>
<dbReference type="AlphaFoldDB" id="A0A4R1R5S9"/>
<proteinExistence type="predicted"/>
<dbReference type="InterPro" id="IPR006675">
    <property type="entry name" value="HDIG_dom"/>
</dbReference>
<dbReference type="STRING" id="1469948.GCA_000732725_00387"/>
<dbReference type="NCBIfam" id="TIGR00277">
    <property type="entry name" value="HDIG"/>
    <property type="match status" value="1"/>
</dbReference>
<dbReference type="SMART" id="SM00471">
    <property type="entry name" value="HDc"/>
    <property type="match status" value="1"/>
</dbReference>
<dbReference type="CDD" id="cd00077">
    <property type="entry name" value="HDc"/>
    <property type="match status" value="1"/>
</dbReference>
<dbReference type="PANTHER" id="PTHR33594">
    <property type="entry name" value="SUPERFAMILY HYDROLASE, PUTATIVE (AFU_ORTHOLOGUE AFUA_1G03035)-RELATED"/>
    <property type="match status" value="1"/>
</dbReference>
<dbReference type="PANTHER" id="PTHR33594:SF1">
    <property type="entry name" value="HD_PDEASE DOMAIN-CONTAINING PROTEIN"/>
    <property type="match status" value="1"/>
</dbReference>
<dbReference type="Proteomes" id="UP000295718">
    <property type="component" value="Unassembled WGS sequence"/>
</dbReference>
<protein>
    <recommendedName>
        <fullName evidence="1">HD/PDEase domain-containing protein</fullName>
    </recommendedName>
</protein>
<dbReference type="InterPro" id="IPR003607">
    <property type="entry name" value="HD/PDEase_dom"/>
</dbReference>
<gene>
    <name evidence="2" type="ORF">EDD76_102351</name>
</gene>
<dbReference type="InterPro" id="IPR006674">
    <property type="entry name" value="HD_domain"/>
</dbReference>
<evidence type="ECO:0000313" key="2">
    <source>
        <dbReference type="EMBL" id="TCL60652.1"/>
    </source>
</evidence>
<dbReference type="Gene3D" id="1.10.3210.50">
    <property type="match status" value="1"/>
</dbReference>